<keyword evidence="5 8" id="KW-0862">Zinc</keyword>
<comment type="similarity">
    <text evidence="1">Belongs to the peptidase M8 family.</text>
</comment>
<feature type="chain" id="PRO_5040795064" evidence="10">
    <location>
        <begin position="22"/>
        <end position="315"/>
    </location>
</feature>
<reference evidence="11" key="1">
    <citation type="submission" date="2023-04" db="EMBL/GenBank/DDBJ databases">
        <title>Phytophthora fragariaefolia NBRC 109709.</title>
        <authorList>
            <person name="Ichikawa N."/>
            <person name="Sato H."/>
            <person name="Tonouchi N."/>
        </authorList>
    </citation>
    <scope>NUCLEOTIDE SEQUENCE</scope>
    <source>
        <strain evidence="11">NBRC 109709</strain>
    </source>
</reference>
<feature type="binding site" evidence="8">
    <location>
        <position position="253"/>
    </location>
    <ligand>
        <name>Zn(2+)</name>
        <dbReference type="ChEBI" id="CHEBI:29105"/>
        <note>catalytic</note>
    </ligand>
</feature>
<dbReference type="Proteomes" id="UP001165121">
    <property type="component" value="Unassembled WGS sequence"/>
</dbReference>
<evidence type="ECO:0000256" key="4">
    <source>
        <dbReference type="ARBA" id="ARBA00022801"/>
    </source>
</evidence>
<dbReference type="GO" id="GO:0046872">
    <property type="term" value="F:metal ion binding"/>
    <property type="evidence" value="ECO:0007669"/>
    <property type="project" value="UniProtKB-KW"/>
</dbReference>
<keyword evidence="12" id="KW-1185">Reference proteome</keyword>
<keyword evidence="6 8" id="KW-0482">Metalloprotease</keyword>
<name>A0A9W6Y7A8_9STRA</name>
<evidence type="ECO:0000256" key="2">
    <source>
        <dbReference type="ARBA" id="ARBA00022670"/>
    </source>
</evidence>
<dbReference type="GO" id="GO:0016020">
    <property type="term" value="C:membrane"/>
    <property type="evidence" value="ECO:0007669"/>
    <property type="project" value="InterPro"/>
</dbReference>
<protein>
    <submittedName>
        <fullName evidence="11">Unnamed protein product</fullName>
    </submittedName>
</protein>
<proteinExistence type="inferred from homology"/>
<keyword evidence="2" id="KW-0645">Protease</keyword>
<dbReference type="EMBL" id="BSXT01003640">
    <property type="protein sequence ID" value="GMF54990.1"/>
    <property type="molecule type" value="Genomic_DNA"/>
</dbReference>
<feature type="compositionally biased region" description="Polar residues" evidence="9">
    <location>
        <begin position="302"/>
        <end position="315"/>
    </location>
</feature>
<feature type="region of interest" description="Disordered" evidence="9">
    <location>
        <begin position="268"/>
        <end position="315"/>
    </location>
</feature>
<evidence type="ECO:0000256" key="8">
    <source>
        <dbReference type="PIRSR" id="PIRSR601577-2"/>
    </source>
</evidence>
<feature type="binding site" evidence="8">
    <location>
        <position position="249"/>
    </location>
    <ligand>
        <name>Zn(2+)</name>
        <dbReference type="ChEBI" id="CHEBI:29105"/>
        <note>catalytic</note>
    </ligand>
</feature>
<accession>A0A9W6Y7A8</accession>
<evidence type="ECO:0000256" key="6">
    <source>
        <dbReference type="ARBA" id="ARBA00023049"/>
    </source>
</evidence>
<evidence type="ECO:0000256" key="1">
    <source>
        <dbReference type="ARBA" id="ARBA00005860"/>
    </source>
</evidence>
<gene>
    <name evidence="11" type="ORF">Pfra01_002303900</name>
</gene>
<sequence length="315" mass="34975">MVASIKFGVGVLIILLQLVHGCIHDQLDHKVVDSHQSYGDIHPFDARNRKRKLDGEDVTNFQTYESTTADDPYQPIRITPYYDKDTLDLISNDKQNIIYKIIGDAIARFQNALQVVPVQGKLAAQHTCSRQWPTTPPTCYTVFQNEKCHEMPILAEHFGATRICSTCIGDNCDGGECAYTDAYGVENTDFMLYVRSAATSTCSSRTLAYASSCQKDQYDRPTFGMVNFCPSQISTASEDYETQVSTAMHEMTHALGFSAQFFALMRYPDGTPRTPRDANGRPPTSKSGTCPNGSPFDYFVEPSSNTVHHTSTATP</sequence>
<dbReference type="PANTHER" id="PTHR10942">
    <property type="entry name" value="LEISHMANOLYSIN-LIKE PEPTIDASE"/>
    <property type="match status" value="1"/>
</dbReference>
<comment type="caution">
    <text evidence="11">The sequence shown here is derived from an EMBL/GenBank/DDBJ whole genome shotgun (WGS) entry which is preliminary data.</text>
</comment>
<evidence type="ECO:0000313" key="12">
    <source>
        <dbReference type="Proteomes" id="UP001165121"/>
    </source>
</evidence>
<dbReference type="GO" id="GO:0005737">
    <property type="term" value="C:cytoplasm"/>
    <property type="evidence" value="ECO:0007669"/>
    <property type="project" value="TreeGrafter"/>
</dbReference>
<dbReference type="OrthoDB" id="527990at2759"/>
<dbReference type="PANTHER" id="PTHR10942:SF0">
    <property type="entry name" value="LEISHMANOLYSIN-LIKE PEPTIDASE"/>
    <property type="match status" value="1"/>
</dbReference>
<dbReference type="SUPFAM" id="SSF55486">
    <property type="entry name" value="Metalloproteases ('zincins'), catalytic domain"/>
    <property type="match status" value="1"/>
</dbReference>
<dbReference type="GO" id="GO:0007155">
    <property type="term" value="P:cell adhesion"/>
    <property type="evidence" value="ECO:0007669"/>
    <property type="project" value="InterPro"/>
</dbReference>
<evidence type="ECO:0000256" key="5">
    <source>
        <dbReference type="ARBA" id="ARBA00022833"/>
    </source>
</evidence>
<evidence type="ECO:0000256" key="3">
    <source>
        <dbReference type="ARBA" id="ARBA00022723"/>
    </source>
</evidence>
<keyword evidence="4" id="KW-0378">Hydrolase</keyword>
<evidence type="ECO:0000256" key="7">
    <source>
        <dbReference type="PIRSR" id="PIRSR601577-1"/>
    </source>
</evidence>
<evidence type="ECO:0000256" key="10">
    <source>
        <dbReference type="SAM" id="SignalP"/>
    </source>
</evidence>
<dbReference type="InterPro" id="IPR001577">
    <property type="entry name" value="Peptidase_M8"/>
</dbReference>
<feature type="compositionally biased region" description="Polar residues" evidence="9">
    <location>
        <begin position="282"/>
        <end position="292"/>
    </location>
</feature>
<dbReference type="AlphaFoldDB" id="A0A9W6Y7A8"/>
<dbReference type="Pfam" id="PF01457">
    <property type="entry name" value="Peptidase_M8"/>
    <property type="match status" value="1"/>
</dbReference>
<feature type="active site" evidence="7">
    <location>
        <position position="250"/>
    </location>
</feature>
<evidence type="ECO:0000256" key="9">
    <source>
        <dbReference type="SAM" id="MobiDB-lite"/>
    </source>
</evidence>
<organism evidence="11 12">
    <name type="scientific">Phytophthora fragariaefolia</name>
    <dbReference type="NCBI Taxonomy" id="1490495"/>
    <lineage>
        <taxon>Eukaryota</taxon>
        <taxon>Sar</taxon>
        <taxon>Stramenopiles</taxon>
        <taxon>Oomycota</taxon>
        <taxon>Peronosporomycetes</taxon>
        <taxon>Peronosporales</taxon>
        <taxon>Peronosporaceae</taxon>
        <taxon>Phytophthora</taxon>
    </lineage>
</organism>
<keyword evidence="3 8" id="KW-0479">Metal-binding</keyword>
<evidence type="ECO:0000313" key="11">
    <source>
        <dbReference type="EMBL" id="GMF54990.1"/>
    </source>
</evidence>
<keyword evidence="10" id="KW-0732">Signal</keyword>
<dbReference type="Gene3D" id="3.10.170.20">
    <property type="match status" value="1"/>
</dbReference>
<comment type="cofactor">
    <cofactor evidence="8">
        <name>Zn(2+)</name>
        <dbReference type="ChEBI" id="CHEBI:29105"/>
    </cofactor>
    <text evidence="8">Binds 1 zinc ion per subunit.</text>
</comment>
<dbReference type="GO" id="GO:0004222">
    <property type="term" value="F:metalloendopeptidase activity"/>
    <property type="evidence" value="ECO:0007669"/>
    <property type="project" value="InterPro"/>
</dbReference>
<dbReference type="GO" id="GO:0006508">
    <property type="term" value="P:proteolysis"/>
    <property type="evidence" value="ECO:0007669"/>
    <property type="project" value="UniProtKB-KW"/>
</dbReference>
<feature type="signal peptide" evidence="10">
    <location>
        <begin position="1"/>
        <end position="21"/>
    </location>
</feature>